<dbReference type="Gene3D" id="3.30.460.10">
    <property type="entry name" value="Beta Polymerase, domain 2"/>
    <property type="match status" value="1"/>
</dbReference>
<evidence type="ECO:0000259" key="2">
    <source>
        <dbReference type="SMART" id="SM00954"/>
    </source>
</evidence>
<feature type="compositionally biased region" description="Basic residues" evidence="1">
    <location>
        <begin position="714"/>
        <end position="727"/>
    </location>
</feature>
<dbReference type="EMBL" id="JAQJAC010000006">
    <property type="protein sequence ID" value="KAJ5580773.1"/>
    <property type="molecule type" value="Genomic_DNA"/>
</dbReference>
<evidence type="ECO:0000256" key="1">
    <source>
        <dbReference type="SAM" id="MobiDB-lite"/>
    </source>
</evidence>
<dbReference type="InterPro" id="IPR043519">
    <property type="entry name" value="NT_sf"/>
</dbReference>
<gene>
    <name evidence="3" type="ORF">N7450_007074</name>
</gene>
<evidence type="ECO:0000313" key="4">
    <source>
        <dbReference type="Proteomes" id="UP001216150"/>
    </source>
</evidence>
<dbReference type="Proteomes" id="UP001216150">
    <property type="component" value="Unassembled WGS sequence"/>
</dbReference>
<dbReference type="SMART" id="SM00954">
    <property type="entry name" value="RelA_SpoT"/>
    <property type="match status" value="1"/>
</dbReference>
<evidence type="ECO:0000313" key="3">
    <source>
        <dbReference type="EMBL" id="KAJ5580773.1"/>
    </source>
</evidence>
<name>A0AAD6DGQ7_9EURO</name>
<dbReference type="AlphaFoldDB" id="A0AAD6DGQ7"/>
<dbReference type="GO" id="GO:0015969">
    <property type="term" value="P:guanosine tetraphosphate metabolic process"/>
    <property type="evidence" value="ECO:0007669"/>
    <property type="project" value="InterPro"/>
</dbReference>
<feature type="domain" description="RelA/SpoT" evidence="2">
    <location>
        <begin position="109"/>
        <end position="250"/>
    </location>
</feature>
<comment type="caution">
    <text evidence="3">The sequence shown here is derived from an EMBL/GenBank/DDBJ whole genome shotgun (WGS) entry which is preliminary data.</text>
</comment>
<dbReference type="Pfam" id="PF04607">
    <property type="entry name" value="RelA_SpoT"/>
    <property type="match status" value="1"/>
</dbReference>
<organism evidence="3 4">
    <name type="scientific">Penicillium hetheringtonii</name>
    <dbReference type="NCBI Taxonomy" id="911720"/>
    <lineage>
        <taxon>Eukaryota</taxon>
        <taxon>Fungi</taxon>
        <taxon>Dikarya</taxon>
        <taxon>Ascomycota</taxon>
        <taxon>Pezizomycotina</taxon>
        <taxon>Eurotiomycetes</taxon>
        <taxon>Eurotiomycetidae</taxon>
        <taxon>Eurotiales</taxon>
        <taxon>Aspergillaceae</taxon>
        <taxon>Penicillium</taxon>
    </lineage>
</organism>
<accession>A0AAD6DGQ7</accession>
<dbReference type="InterPro" id="IPR007685">
    <property type="entry name" value="RelA_SpoT"/>
</dbReference>
<dbReference type="PANTHER" id="PTHR41773">
    <property type="entry name" value="GTP PYROPHOSPHATASE-RELATED"/>
    <property type="match status" value="1"/>
</dbReference>
<proteinExistence type="predicted"/>
<feature type="region of interest" description="Disordered" evidence="1">
    <location>
        <begin position="670"/>
        <end position="727"/>
    </location>
</feature>
<dbReference type="CDD" id="cd05399">
    <property type="entry name" value="NT_Rel-Spo_like"/>
    <property type="match status" value="1"/>
</dbReference>
<protein>
    <recommendedName>
        <fullName evidence="2">RelA/SpoT domain-containing protein</fullName>
    </recommendedName>
</protein>
<keyword evidence="4" id="KW-1185">Reference proteome</keyword>
<sequence length="727" mass="82925">MEPNLEFNGHLEKLYSLFHSRADTITLYIKEVEKICTDALAASNIRHTPIASRVKSWKSAKGSLRRRYDERLIHQSLRKAVEAKGRTWESYCLETGLNTYHEDMEPFQKPEDMIEALHDFGGIRISLYFPGDLEKVAEIINNNFTVIRRVEKGDKAPVNTQGLRERLALLQSPGVSEDTTAGSEVLARSMRTFTGYKATHFIVKLRDEYIPPGKSNPWQDVVIEIQVGTLVMHVWSEIEHDMIYKPLDSQGERVSEDEQRILDLINGIVLTGEAALRQLEASTSNRMNERARNAELEASSHYELATWIEKDCQTRGIELEDGEWRYLEQLFTLLKVTGKRKHREVTKLIEEAVQHSSRRHFLPTKMLIALSNGSRCAQWIPSNGEPDILSIVKNARLWAFRLIHGLNFAIYFGVAREILEMENLPERPSITSFLDILHPFRPRYSGAESAQRIAKFCKAIVELKPKREGKSSEVLDICMNLPVKDANVAILAGSGKSGFVPIPGIISQIFPSEEGLDYVDYTNQLYPTLDIIDFYLSHNNAKDDKLRIWDGLTARASDTQLKRSVEDRFFAPEQMTGNEAISRWQLCAKRIPLAPLNVQKIDPEDVHKTVVPEQRNAGISGPSSPHGSHENILNLAYHLYPEEEWDNVRRAWTVVKNLNFDLRPRVNRSSSIENRRSDEPNPASTNHKRPESDPKSEQASSSRDIDRQRNSASHARRVPRSKTVHES</sequence>
<dbReference type="SUPFAM" id="SSF81301">
    <property type="entry name" value="Nucleotidyltransferase"/>
    <property type="match status" value="1"/>
</dbReference>
<reference evidence="3 4" key="1">
    <citation type="journal article" date="2023" name="IMA Fungus">
        <title>Comparative genomic study of the Penicillium genus elucidates a diverse pangenome and 15 lateral gene transfer events.</title>
        <authorList>
            <person name="Petersen C."/>
            <person name="Sorensen T."/>
            <person name="Nielsen M.R."/>
            <person name="Sondergaard T.E."/>
            <person name="Sorensen J.L."/>
            <person name="Fitzpatrick D.A."/>
            <person name="Frisvad J.C."/>
            <person name="Nielsen K.L."/>
        </authorList>
    </citation>
    <scope>NUCLEOTIDE SEQUENCE [LARGE SCALE GENOMIC DNA]</scope>
    <source>
        <strain evidence="3 4">IBT 29057</strain>
    </source>
</reference>
<dbReference type="PANTHER" id="PTHR41773:SF1">
    <property type="entry name" value="RELA_SPOT DOMAIN-CONTAINING PROTEIN"/>
    <property type="match status" value="1"/>
</dbReference>